<dbReference type="AlphaFoldDB" id="A0A078AHQ9"/>
<dbReference type="OMA" id="FPMENEC"/>
<sequence length="478" mass="55944">MAATNFMLKYFQAKKSYGMLNLQSIQNDQDLLQQPKLCRDLIIQHQFEMLTPKLLYDCKPLASRVFTQKMNKSSLVLEVLTFNNQFIVSLLESGRCSIHDKHTQKVMFFNKSQNEQIRSIFLNRVNESIIVVSVTKKDEFQSLKCRTVTFKTIEKAFQKIASLDIKQDNLSQYVFLRGEFKGQKLFKDFALRWPDFIEFDEINQKIITKHSQEEAYRVWSLATYQLQYVLKNETIAEFKICNGVMLLLHQLENGSIPMTMINIHTGEEIQKFEFSSIKNEIEFLEQFNEKIMIKQKDKNLKIYNSWDKSLKVIEGFDAPEAFIFLYEKEKFLTLKEGKIEIWSSEGEKLTNFDDQVLSTKIETGNDGAGGSTSNYIVSVSLSKRYLFSYFQEQNNGKDFVNIIDIQNEKVIARVKINQKIGDSQFQCRNALGRRRRLQNHRKLSSLFYDEQSHELFIGYTDGDVEIWSPSNPKITKQQ</sequence>
<evidence type="ECO:0000313" key="2">
    <source>
        <dbReference type="Proteomes" id="UP000039865"/>
    </source>
</evidence>
<protein>
    <submittedName>
        <fullName evidence="1">Transducin wd40 repeat-like superfamily protein</fullName>
    </submittedName>
</protein>
<evidence type="ECO:0000313" key="1">
    <source>
        <dbReference type="EMBL" id="CDW80358.1"/>
    </source>
</evidence>
<dbReference type="Pfam" id="PF25463">
    <property type="entry name" value="DUF7899"/>
    <property type="match status" value="1"/>
</dbReference>
<dbReference type="InterPro" id="IPR036322">
    <property type="entry name" value="WD40_repeat_dom_sf"/>
</dbReference>
<keyword evidence="2" id="KW-1185">Reference proteome</keyword>
<organism evidence="1 2">
    <name type="scientific">Stylonychia lemnae</name>
    <name type="common">Ciliate</name>
    <dbReference type="NCBI Taxonomy" id="5949"/>
    <lineage>
        <taxon>Eukaryota</taxon>
        <taxon>Sar</taxon>
        <taxon>Alveolata</taxon>
        <taxon>Ciliophora</taxon>
        <taxon>Intramacronucleata</taxon>
        <taxon>Spirotrichea</taxon>
        <taxon>Stichotrichia</taxon>
        <taxon>Sporadotrichida</taxon>
        <taxon>Oxytrichidae</taxon>
        <taxon>Stylonychinae</taxon>
        <taxon>Stylonychia</taxon>
    </lineage>
</organism>
<dbReference type="Proteomes" id="UP000039865">
    <property type="component" value="Unassembled WGS sequence"/>
</dbReference>
<name>A0A078AHQ9_STYLE</name>
<gene>
    <name evidence="1" type="primary">Contig11384.g12167</name>
    <name evidence="1" type="ORF">STYLEM_9356</name>
</gene>
<dbReference type="PANTHER" id="PTHR31789">
    <property type="entry name" value="OS05G0482600 PROTEIN"/>
    <property type="match status" value="1"/>
</dbReference>
<dbReference type="SUPFAM" id="SSF50978">
    <property type="entry name" value="WD40 repeat-like"/>
    <property type="match status" value="1"/>
</dbReference>
<proteinExistence type="predicted"/>
<dbReference type="InParanoid" id="A0A078AHQ9"/>
<dbReference type="PANTHER" id="PTHR31789:SF1">
    <property type="entry name" value="OS05G0482600 PROTEIN"/>
    <property type="match status" value="1"/>
</dbReference>
<dbReference type="OrthoDB" id="336008at2759"/>
<dbReference type="InterPro" id="IPR057221">
    <property type="entry name" value="DUF7899"/>
</dbReference>
<accession>A0A078AHQ9</accession>
<dbReference type="EMBL" id="CCKQ01008894">
    <property type="protein sequence ID" value="CDW80358.1"/>
    <property type="molecule type" value="Genomic_DNA"/>
</dbReference>
<reference evidence="1 2" key="1">
    <citation type="submission" date="2014-06" db="EMBL/GenBank/DDBJ databases">
        <authorList>
            <person name="Swart Estienne"/>
        </authorList>
    </citation>
    <scope>NUCLEOTIDE SEQUENCE [LARGE SCALE GENOMIC DNA]</scope>
    <source>
        <strain evidence="1 2">130c</strain>
    </source>
</reference>